<feature type="region of interest" description="Disordered" evidence="1">
    <location>
        <begin position="92"/>
        <end position="121"/>
    </location>
</feature>
<gene>
    <name evidence="2" type="ORF">WMY93_021469</name>
</gene>
<evidence type="ECO:0000313" key="3">
    <source>
        <dbReference type="Proteomes" id="UP001460270"/>
    </source>
</evidence>
<comment type="caution">
    <text evidence="2">The sequence shown here is derived from an EMBL/GenBank/DDBJ whole genome shotgun (WGS) entry which is preliminary data.</text>
</comment>
<name>A0AAW0NFF5_9GOBI</name>
<protein>
    <submittedName>
        <fullName evidence="2">Uncharacterized protein</fullName>
    </submittedName>
</protein>
<dbReference type="Proteomes" id="UP001460270">
    <property type="component" value="Unassembled WGS sequence"/>
</dbReference>
<dbReference type="EMBL" id="JBBPFD010000015">
    <property type="protein sequence ID" value="KAK7896144.1"/>
    <property type="molecule type" value="Genomic_DNA"/>
</dbReference>
<evidence type="ECO:0000256" key="1">
    <source>
        <dbReference type="SAM" id="MobiDB-lite"/>
    </source>
</evidence>
<organism evidence="2 3">
    <name type="scientific">Mugilogobius chulae</name>
    <name type="common">yellowstripe goby</name>
    <dbReference type="NCBI Taxonomy" id="88201"/>
    <lineage>
        <taxon>Eukaryota</taxon>
        <taxon>Metazoa</taxon>
        <taxon>Chordata</taxon>
        <taxon>Craniata</taxon>
        <taxon>Vertebrata</taxon>
        <taxon>Euteleostomi</taxon>
        <taxon>Actinopterygii</taxon>
        <taxon>Neopterygii</taxon>
        <taxon>Teleostei</taxon>
        <taxon>Neoteleostei</taxon>
        <taxon>Acanthomorphata</taxon>
        <taxon>Gobiaria</taxon>
        <taxon>Gobiiformes</taxon>
        <taxon>Gobioidei</taxon>
        <taxon>Gobiidae</taxon>
        <taxon>Gobionellinae</taxon>
        <taxon>Mugilogobius</taxon>
    </lineage>
</organism>
<sequence length="219" mass="23610">MLLNGVFSSHRRRHTGRLLKGHYSGNTLTAQSGTARAILTGCGSEILSISWCHRYISHFSRASSSSEPGRAAGCHGSVIMCSYDGEAEKTFGTTRTLPRADHSSKLSDQGRKTKGGQGGDQDLMVTLSAPEFLWREYSLPEGQPSLQQSTNQACMAHRTTNVSCISALFASARVPLLRGVSPPRTNPNSTVGFGQYMRRSSGMLSYGFGDIISPAYEVA</sequence>
<reference evidence="3" key="1">
    <citation type="submission" date="2024-04" db="EMBL/GenBank/DDBJ databases">
        <title>Salinicola lusitanus LLJ914,a marine bacterium isolated from the Okinawa Trough.</title>
        <authorList>
            <person name="Li J."/>
        </authorList>
    </citation>
    <scope>NUCLEOTIDE SEQUENCE [LARGE SCALE GENOMIC DNA]</scope>
</reference>
<feature type="compositionally biased region" description="Basic and acidic residues" evidence="1">
    <location>
        <begin position="98"/>
        <end position="111"/>
    </location>
</feature>
<keyword evidence="3" id="KW-1185">Reference proteome</keyword>
<proteinExistence type="predicted"/>
<dbReference type="AlphaFoldDB" id="A0AAW0NFF5"/>
<evidence type="ECO:0000313" key="2">
    <source>
        <dbReference type="EMBL" id="KAK7896144.1"/>
    </source>
</evidence>
<accession>A0AAW0NFF5</accession>